<dbReference type="OrthoDB" id="361199at2"/>
<dbReference type="Pfam" id="PF05130">
    <property type="entry name" value="FlgN"/>
    <property type="match status" value="1"/>
</dbReference>
<dbReference type="InterPro" id="IPR007809">
    <property type="entry name" value="FlgN-like"/>
</dbReference>
<dbReference type="RefSeq" id="WP_074931514.1">
    <property type="nucleotide sequence ID" value="NZ_FORI01000005.1"/>
</dbReference>
<dbReference type="GO" id="GO:0044780">
    <property type="term" value="P:bacterial-type flagellum assembly"/>
    <property type="evidence" value="ECO:0007669"/>
    <property type="project" value="InterPro"/>
</dbReference>
<comment type="function">
    <text evidence="1">Required for the efficient initiation of filament assembly.</text>
</comment>
<comment type="similarity">
    <text evidence="2">Belongs to the FlgN family.</text>
</comment>
<dbReference type="AlphaFoldDB" id="A0A1I3KVR6"/>
<evidence type="ECO:0000256" key="2">
    <source>
        <dbReference type="ARBA" id="ARBA00007703"/>
    </source>
</evidence>
<keyword evidence="3" id="KW-1005">Bacterial flagellum biogenesis</keyword>
<name>A0A1I3KVR6_9SPIR</name>
<accession>A0A1I3KVR6</accession>
<proteinExistence type="inferred from homology"/>
<dbReference type="Gene3D" id="1.20.58.300">
    <property type="entry name" value="FlgN-like"/>
    <property type="match status" value="1"/>
</dbReference>
<dbReference type="SUPFAM" id="SSF140566">
    <property type="entry name" value="FlgN-like"/>
    <property type="match status" value="1"/>
</dbReference>
<evidence type="ECO:0000256" key="3">
    <source>
        <dbReference type="ARBA" id="ARBA00022795"/>
    </source>
</evidence>
<evidence type="ECO:0000313" key="4">
    <source>
        <dbReference type="EMBL" id="SFI76593.1"/>
    </source>
</evidence>
<evidence type="ECO:0000313" key="5">
    <source>
        <dbReference type="Proteomes" id="UP000182737"/>
    </source>
</evidence>
<dbReference type="Proteomes" id="UP000182737">
    <property type="component" value="Unassembled WGS sequence"/>
</dbReference>
<reference evidence="5" key="1">
    <citation type="submission" date="2016-10" db="EMBL/GenBank/DDBJ databases">
        <authorList>
            <person name="Varghese N."/>
            <person name="Submissions S."/>
        </authorList>
    </citation>
    <scope>NUCLEOTIDE SEQUENCE [LARGE SCALE GENOMIC DNA]</scope>
    <source>
        <strain evidence="5">XBD1002</strain>
    </source>
</reference>
<protein>
    <submittedName>
        <fullName evidence="4">FlgN protein</fullName>
    </submittedName>
</protein>
<sequence length="158" mass="18142">MAEITQKELDERVAILRRFRSLLEEQRGKFREYLTVLEKQQDSITSENPESLLAHTELEQQVVKNIANLQKVIVPMAKMYKANAGNSAAEDADIIKIQNELSDLQDKVLKQNAINRDLLRVHIEQLKSQINNFKNPYKTTRNVYAAAQPVATMVHVEI</sequence>
<evidence type="ECO:0000256" key="1">
    <source>
        <dbReference type="ARBA" id="ARBA00002397"/>
    </source>
</evidence>
<organism evidence="4 5">
    <name type="scientific">Treponema bryantii</name>
    <dbReference type="NCBI Taxonomy" id="163"/>
    <lineage>
        <taxon>Bacteria</taxon>
        <taxon>Pseudomonadati</taxon>
        <taxon>Spirochaetota</taxon>
        <taxon>Spirochaetia</taxon>
        <taxon>Spirochaetales</taxon>
        <taxon>Treponemataceae</taxon>
        <taxon>Treponema</taxon>
    </lineage>
</organism>
<gene>
    <name evidence="4" type="ORF">SAMN04487775_105197</name>
</gene>
<keyword evidence="5" id="KW-1185">Reference proteome</keyword>
<dbReference type="InterPro" id="IPR036679">
    <property type="entry name" value="FlgN-like_sf"/>
</dbReference>
<dbReference type="EMBL" id="FORI01000005">
    <property type="protein sequence ID" value="SFI76593.1"/>
    <property type="molecule type" value="Genomic_DNA"/>
</dbReference>